<comment type="caution">
    <text evidence="1">The sequence shown here is derived from an EMBL/GenBank/DDBJ whole genome shotgun (WGS) entry which is preliminary data.</text>
</comment>
<accession>A0A5B7FIF7</accession>
<sequence length="25" mass="2851">MALCLMTGRLSFLLVRELSIISQRV</sequence>
<evidence type="ECO:0000313" key="2">
    <source>
        <dbReference type="Proteomes" id="UP000324222"/>
    </source>
</evidence>
<gene>
    <name evidence="1" type="ORF">E2C01_037901</name>
</gene>
<proteinExistence type="predicted"/>
<organism evidence="1 2">
    <name type="scientific">Portunus trituberculatus</name>
    <name type="common">Swimming crab</name>
    <name type="synonym">Neptunus trituberculatus</name>
    <dbReference type="NCBI Taxonomy" id="210409"/>
    <lineage>
        <taxon>Eukaryota</taxon>
        <taxon>Metazoa</taxon>
        <taxon>Ecdysozoa</taxon>
        <taxon>Arthropoda</taxon>
        <taxon>Crustacea</taxon>
        <taxon>Multicrustacea</taxon>
        <taxon>Malacostraca</taxon>
        <taxon>Eumalacostraca</taxon>
        <taxon>Eucarida</taxon>
        <taxon>Decapoda</taxon>
        <taxon>Pleocyemata</taxon>
        <taxon>Brachyura</taxon>
        <taxon>Eubrachyura</taxon>
        <taxon>Portunoidea</taxon>
        <taxon>Portunidae</taxon>
        <taxon>Portuninae</taxon>
        <taxon>Portunus</taxon>
    </lineage>
</organism>
<dbReference type="AlphaFoldDB" id="A0A5B7FIF7"/>
<protein>
    <submittedName>
        <fullName evidence="1">Uncharacterized protein</fullName>
    </submittedName>
</protein>
<keyword evidence="2" id="KW-1185">Reference proteome</keyword>
<dbReference type="Proteomes" id="UP000324222">
    <property type="component" value="Unassembled WGS sequence"/>
</dbReference>
<reference evidence="1 2" key="1">
    <citation type="submission" date="2019-05" db="EMBL/GenBank/DDBJ databases">
        <title>Another draft genome of Portunus trituberculatus and its Hox gene families provides insights of decapod evolution.</title>
        <authorList>
            <person name="Jeong J.-H."/>
            <person name="Song I."/>
            <person name="Kim S."/>
            <person name="Choi T."/>
            <person name="Kim D."/>
            <person name="Ryu S."/>
            <person name="Kim W."/>
        </authorList>
    </citation>
    <scope>NUCLEOTIDE SEQUENCE [LARGE SCALE GENOMIC DNA]</scope>
    <source>
        <tissue evidence="1">Muscle</tissue>
    </source>
</reference>
<dbReference type="EMBL" id="VSRR010006189">
    <property type="protein sequence ID" value="MPC44234.1"/>
    <property type="molecule type" value="Genomic_DNA"/>
</dbReference>
<evidence type="ECO:0000313" key="1">
    <source>
        <dbReference type="EMBL" id="MPC44234.1"/>
    </source>
</evidence>
<name>A0A5B7FIF7_PORTR</name>